<gene>
    <name evidence="1" type="ORF">CEXT_711841</name>
</gene>
<comment type="caution">
    <text evidence="1">The sequence shown here is derived from an EMBL/GenBank/DDBJ whole genome shotgun (WGS) entry which is preliminary data.</text>
</comment>
<dbReference type="AlphaFoldDB" id="A0AAV4T171"/>
<reference evidence="1 2" key="1">
    <citation type="submission" date="2021-06" db="EMBL/GenBank/DDBJ databases">
        <title>Caerostris extrusa draft genome.</title>
        <authorList>
            <person name="Kono N."/>
            <person name="Arakawa K."/>
        </authorList>
    </citation>
    <scope>NUCLEOTIDE SEQUENCE [LARGE SCALE GENOMIC DNA]</scope>
</reference>
<evidence type="ECO:0000313" key="2">
    <source>
        <dbReference type="Proteomes" id="UP001054945"/>
    </source>
</evidence>
<dbReference type="Proteomes" id="UP001054945">
    <property type="component" value="Unassembled WGS sequence"/>
</dbReference>
<protein>
    <submittedName>
        <fullName evidence="1">Uncharacterized protein</fullName>
    </submittedName>
</protein>
<name>A0AAV4T171_CAEEX</name>
<evidence type="ECO:0000313" key="1">
    <source>
        <dbReference type="EMBL" id="GIY39011.1"/>
    </source>
</evidence>
<organism evidence="1 2">
    <name type="scientific">Caerostris extrusa</name>
    <name type="common">Bark spider</name>
    <name type="synonym">Caerostris bankana</name>
    <dbReference type="NCBI Taxonomy" id="172846"/>
    <lineage>
        <taxon>Eukaryota</taxon>
        <taxon>Metazoa</taxon>
        <taxon>Ecdysozoa</taxon>
        <taxon>Arthropoda</taxon>
        <taxon>Chelicerata</taxon>
        <taxon>Arachnida</taxon>
        <taxon>Araneae</taxon>
        <taxon>Araneomorphae</taxon>
        <taxon>Entelegynae</taxon>
        <taxon>Araneoidea</taxon>
        <taxon>Araneidae</taxon>
        <taxon>Caerostris</taxon>
    </lineage>
</organism>
<proteinExistence type="predicted"/>
<keyword evidence="2" id="KW-1185">Reference proteome</keyword>
<dbReference type="EMBL" id="BPLR01010388">
    <property type="protein sequence ID" value="GIY39011.1"/>
    <property type="molecule type" value="Genomic_DNA"/>
</dbReference>
<accession>A0AAV4T171</accession>
<sequence length="79" mass="8743">MTSIGSSFKIARVEYGYSVASSILIAFPNNDRESHKSESFKTKGHEVVWVNPSDKRCGSLNNESSSKGSYIIGWSIQQI</sequence>